<name>A0A1Y2DTS1_9PEZI</name>
<organism evidence="1 2">
    <name type="scientific">Pseudomassariella vexata</name>
    <dbReference type="NCBI Taxonomy" id="1141098"/>
    <lineage>
        <taxon>Eukaryota</taxon>
        <taxon>Fungi</taxon>
        <taxon>Dikarya</taxon>
        <taxon>Ascomycota</taxon>
        <taxon>Pezizomycotina</taxon>
        <taxon>Sordariomycetes</taxon>
        <taxon>Xylariomycetidae</taxon>
        <taxon>Amphisphaeriales</taxon>
        <taxon>Pseudomassariaceae</taxon>
        <taxon>Pseudomassariella</taxon>
    </lineage>
</organism>
<protein>
    <submittedName>
        <fullName evidence="1">Uncharacterized protein</fullName>
    </submittedName>
</protein>
<dbReference type="AlphaFoldDB" id="A0A1Y2DTS1"/>
<evidence type="ECO:0000313" key="1">
    <source>
        <dbReference type="EMBL" id="ORY62536.1"/>
    </source>
</evidence>
<dbReference type="InParanoid" id="A0A1Y2DTS1"/>
<keyword evidence="2" id="KW-1185">Reference proteome</keyword>
<dbReference type="RefSeq" id="XP_040714372.1">
    <property type="nucleotide sequence ID" value="XM_040854399.1"/>
</dbReference>
<proteinExistence type="predicted"/>
<reference evidence="1 2" key="1">
    <citation type="submission" date="2016-07" db="EMBL/GenBank/DDBJ databases">
        <title>Pervasive Adenine N6-methylation of Active Genes in Fungi.</title>
        <authorList>
            <consortium name="DOE Joint Genome Institute"/>
            <person name="Mondo S.J."/>
            <person name="Dannebaum R.O."/>
            <person name="Kuo R.C."/>
            <person name="Labutti K."/>
            <person name="Haridas S."/>
            <person name="Kuo A."/>
            <person name="Salamov A."/>
            <person name="Ahrendt S.R."/>
            <person name="Lipzen A."/>
            <person name="Sullivan W."/>
            <person name="Andreopoulos W.B."/>
            <person name="Clum A."/>
            <person name="Lindquist E."/>
            <person name="Daum C."/>
            <person name="Ramamoorthy G.K."/>
            <person name="Gryganskyi A."/>
            <person name="Culley D."/>
            <person name="Magnuson J.K."/>
            <person name="James T.Y."/>
            <person name="O'Malley M.A."/>
            <person name="Stajich J.E."/>
            <person name="Spatafora J.W."/>
            <person name="Visel A."/>
            <person name="Grigoriev I.V."/>
        </authorList>
    </citation>
    <scope>NUCLEOTIDE SEQUENCE [LARGE SCALE GENOMIC DNA]</scope>
    <source>
        <strain evidence="1 2">CBS 129021</strain>
    </source>
</reference>
<dbReference type="EMBL" id="MCFJ01000009">
    <property type="protein sequence ID" value="ORY62536.1"/>
    <property type="molecule type" value="Genomic_DNA"/>
</dbReference>
<gene>
    <name evidence="1" type="ORF">BCR38DRAFT_242063</name>
</gene>
<accession>A0A1Y2DTS1</accession>
<sequence>MENPSPPRVEKKMTACLPCLVADLPYCNATMQAETIQPLISSHICTMGCMSEVVMGSEPPHRSQQPLPPALVVTATGIRSNGMNRWWIGPQNRSYTHSSAPALISNQQCCIASRLSKWEDPWHICRCTVIAPLSACAATWDQLVCLVASSFLPSLQLIVTALKFTT</sequence>
<dbReference type="GeneID" id="63770611"/>
<comment type="caution">
    <text evidence="1">The sequence shown here is derived from an EMBL/GenBank/DDBJ whole genome shotgun (WGS) entry which is preliminary data.</text>
</comment>
<dbReference type="Proteomes" id="UP000193689">
    <property type="component" value="Unassembled WGS sequence"/>
</dbReference>
<evidence type="ECO:0000313" key="2">
    <source>
        <dbReference type="Proteomes" id="UP000193689"/>
    </source>
</evidence>